<dbReference type="Pfam" id="PF00886">
    <property type="entry name" value="Ribosomal_S16"/>
    <property type="match status" value="1"/>
</dbReference>
<keyword evidence="1 3" id="KW-0689">Ribosomal protein</keyword>
<organism evidence="5 6">
    <name type="scientific">Prosthecochloris ethylica</name>
    <dbReference type="NCBI Taxonomy" id="2743976"/>
    <lineage>
        <taxon>Bacteria</taxon>
        <taxon>Pseudomonadati</taxon>
        <taxon>Chlorobiota</taxon>
        <taxon>Chlorobiia</taxon>
        <taxon>Chlorobiales</taxon>
        <taxon>Chlorobiaceae</taxon>
        <taxon>Prosthecochloris</taxon>
    </lineage>
</organism>
<evidence type="ECO:0000313" key="5">
    <source>
        <dbReference type="EMBL" id="MBF0635897.1"/>
    </source>
</evidence>
<evidence type="ECO:0000256" key="3">
    <source>
        <dbReference type="HAMAP-Rule" id="MF_00385"/>
    </source>
</evidence>
<reference evidence="5 6" key="1">
    <citation type="journal article" date="2020" name="Microorganisms">
        <title>Simultaneous Genome Sequencing of Prosthecochloris ethylica and Desulfuromonas acetoxidans within a Syntrophic Mixture Reveals Unique Pili and Protein Interactions.</title>
        <authorList>
            <person name="Kyndt J.A."/>
            <person name="Van Beeumen J.J."/>
            <person name="Meyer T.E."/>
        </authorList>
    </citation>
    <scope>NUCLEOTIDE SEQUENCE [LARGE SCALE GENOMIC DNA]</scope>
    <source>
        <strain evidence="5 6">N3</strain>
    </source>
</reference>
<dbReference type="HAMAP" id="MF_00385">
    <property type="entry name" value="Ribosomal_bS16"/>
    <property type="match status" value="1"/>
</dbReference>
<dbReference type="RefSeq" id="WP_114607023.1">
    <property type="nucleotide sequence ID" value="NZ_JABVZQ010000004.1"/>
</dbReference>
<feature type="compositionally biased region" description="Low complexity" evidence="4">
    <location>
        <begin position="128"/>
        <end position="146"/>
    </location>
</feature>
<comment type="similarity">
    <text evidence="3">Belongs to the bacterial ribosomal protein bS16 family.</text>
</comment>
<proteinExistence type="inferred from homology"/>
<evidence type="ECO:0000256" key="2">
    <source>
        <dbReference type="ARBA" id="ARBA00023274"/>
    </source>
</evidence>
<sequence length="146" mass="16511">MVKIRLKRAGRKKMPFYQIVAADVRAPRDGRFLEVIGHYQPTAKPHTVSVKKDRVEYWLGVGAQPTATAYSLLRSTGLLHELNMKRKGRSEEEIAQEMERWQERQAARLQKRLTIKARRRQAKKEAEAAASQAEAAQAGESAENAG</sequence>
<evidence type="ECO:0000256" key="1">
    <source>
        <dbReference type="ARBA" id="ARBA00022980"/>
    </source>
</evidence>
<keyword evidence="6" id="KW-1185">Reference proteome</keyword>
<comment type="caution">
    <text evidence="5">The sequence shown here is derived from an EMBL/GenBank/DDBJ whole genome shotgun (WGS) entry which is preliminary data.</text>
</comment>
<dbReference type="Proteomes" id="UP000619838">
    <property type="component" value="Unassembled WGS sequence"/>
</dbReference>
<dbReference type="NCBIfam" id="TIGR00002">
    <property type="entry name" value="S16"/>
    <property type="match status" value="1"/>
</dbReference>
<dbReference type="PROSITE" id="PS00732">
    <property type="entry name" value="RIBOSOMAL_S16"/>
    <property type="match status" value="1"/>
</dbReference>
<keyword evidence="2 3" id="KW-0687">Ribonucleoprotein</keyword>
<feature type="region of interest" description="Disordered" evidence="4">
    <location>
        <begin position="117"/>
        <end position="146"/>
    </location>
</feature>
<evidence type="ECO:0000313" key="6">
    <source>
        <dbReference type="Proteomes" id="UP000619838"/>
    </source>
</evidence>
<dbReference type="Gene3D" id="3.30.1320.10">
    <property type="match status" value="1"/>
</dbReference>
<dbReference type="GO" id="GO:0005840">
    <property type="term" value="C:ribosome"/>
    <property type="evidence" value="ECO:0007669"/>
    <property type="project" value="UniProtKB-KW"/>
</dbReference>
<dbReference type="SUPFAM" id="SSF54565">
    <property type="entry name" value="Ribosomal protein S16"/>
    <property type="match status" value="1"/>
</dbReference>
<dbReference type="InterPro" id="IPR023803">
    <property type="entry name" value="Ribosomal_bS16_dom_sf"/>
</dbReference>
<dbReference type="EMBL" id="JADGII010000002">
    <property type="protein sequence ID" value="MBF0635897.1"/>
    <property type="molecule type" value="Genomic_DNA"/>
</dbReference>
<gene>
    <name evidence="3 5" type="primary">rpsP</name>
    <name evidence="5" type="ORF">INT08_01690</name>
</gene>
<protein>
    <recommendedName>
        <fullName evidence="3">Small ribosomal subunit protein bS16</fullName>
    </recommendedName>
</protein>
<accession>A0ABR9XPT2</accession>
<dbReference type="PANTHER" id="PTHR12919:SF20">
    <property type="entry name" value="SMALL RIBOSOMAL SUBUNIT PROTEIN BS16M"/>
    <property type="match status" value="1"/>
</dbReference>
<name>A0ABR9XPT2_9CHLB</name>
<dbReference type="InterPro" id="IPR020592">
    <property type="entry name" value="Ribosomal_bS16_CS"/>
</dbReference>
<evidence type="ECO:0000256" key="4">
    <source>
        <dbReference type="SAM" id="MobiDB-lite"/>
    </source>
</evidence>
<dbReference type="PANTHER" id="PTHR12919">
    <property type="entry name" value="30S RIBOSOMAL PROTEIN S16"/>
    <property type="match status" value="1"/>
</dbReference>
<dbReference type="InterPro" id="IPR000307">
    <property type="entry name" value="Ribosomal_bS16"/>
</dbReference>